<gene>
    <name evidence="2" type="ORF">GCM10011400_11980</name>
</gene>
<dbReference type="PROSITE" id="PS51819">
    <property type="entry name" value="VOC"/>
    <property type="match status" value="1"/>
</dbReference>
<evidence type="ECO:0000313" key="2">
    <source>
        <dbReference type="EMBL" id="GGC27162.1"/>
    </source>
</evidence>
<evidence type="ECO:0000313" key="3">
    <source>
        <dbReference type="Proteomes" id="UP000602004"/>
    </source>
</evidence>
<dbReference type="SUPFAM" id="SSF54593">
    <property type="entry name" value="Glyoxalase/Bleomycin resistance protein/Dihydroxybiphenyl dioxygenase"/>
    <property type="match status" value="1"/>
</dbReference>
<dbReference type="Pfam" id="PF00903">
    <property type="entry name" value="Glyoxalase"/>
    <property type="match status" value="1"/>
</dbReference>
<dbReference type="EMBL" id="BMHL01000002">
    <property type="protein sequence ID" value="GGC27162.1"/>
    <property type="molecule type" value="Genomic_DNA"/>
</dbReference>
<feature type="domain" description="VOC" evidence="1">
    <location>
        <begin position="72"/>
        <end position="187"/>
    </location>
</feature>
<dbReference type="InterPro" id="IPR037523">
    <property type="entry name" value="VOC_core"/>
</dbReference>
<name>A0ABQ1LQ05_9BURK</name>
<dbReference type="InterPro" id="IPR029068">
    <property type="entry name" value="Glyas_Bleomycin-R_OHBP_Dase"/>
</dbReference>
<reference evidence="3" key="1">
    <citation type="journal article" date="2019" name="Int. J. Syst. Evol. Microbiol.">
        <title>The Global Catalogue of Microorganisms (GCM) 10K type strain sequencing project: providing services to taxonomists for standard genome sequencing and annotation.</title>
        <authorList>
            <consortium name="The Broad Institute Genomics Platform"/>
            <consortium name="The Broad Institute Genome Sequencing Center for Infectious Disease"/>
            <person name="Wu L."/>
            <person name="Ma J."/>
        </authorList>
    </citation>
    <scope>NUCLEOTIDE SEQUENCE [LARGE SCALE GENOMIC DNA]</scope>
    <source>
        <strain evidence="3">CGMCC 1.15103</strain>
    </source>
</reference>
<organism evidence="2 3">
    <name type="scientific">Paraburkholderia caffeinilytica</name>
    <dbReference type="NCBI Taxonomy" id="1761016"/>
    <lineage>
        <taxon>Bacteria</taxon>
        <taxon>Pseudomonadati</taxon>
        <taxon>Pseudomonadota</taxon>
        <taxon>Betaproteobacteria</taxon>
        <taxon>Burkholderiales</taxon>
        <taxon>Burkholderiaceae</taxon>
        <taxon>Paraburkholderia</taxon>
    </lineage>
</organism>
<protein>
    <recommendedName>
        <fullName evidence="1">VOC domain-containing protein</fullName>
    </recommendedName>
</protein>
<dbReference type="InterPro" id="IPR004360">
    <property type="entry name" value="Glyas_Fos-R_dOase_dom"/>
</dbReference>
<sequence length="227" mass="25021">MRARLVSLDIEWQGASSEDSIWLRDPAGNLIEIRAAGRAAPREKSSYSEWPAASALRGATSRSLAPKVRPRRLAHLALFTPDVSRTIAFYEAALGLRLSDRSADAVAFMHAPHGSEHHLIALVRSDGPGLHHSSWDTGSVQEIGLGAMQMADAGYRLGWGLGRHVLGSNYFHYVRDPWGSYAEYSAGMDYIPADVEWVGTDQPVHDSMYLWGPSVPEDFVTNYETAR</sequence>
<dbReference type="Gene3D" id="3.10.180.10">
    <property type="entry name" value="2,3-Dihydroxybiphenyl 1,2-Dioxygenase, domain 1"/>
    <property type="match status" value="1"/>
</dbReference>
<evidence type="ECO:0000259" key="1">
    <source>
        <dbReference type="PROSITE" id="PS51819"/>
    </source>
</evidence>
<dbReference type="Proteomes" id="UP000602004">
    <property type="component" value="Unassembled WGS sequence"/>
</dbReference>
<comment type="caution">
    <text evidence="2">The sequence shown here is derived from an EMBL/GenBank/DDBJ whole genome shotgun (WGS) entry which is preliminary data.</text>
</comment>
<accession>A0ABQ1LQ05</accession>
<keyword evidence="3" id="KW-1185">Reference proteome</keyword>
<proteinExistence type="predicted"/>